<keyword evidence="2" id="KW-1185">Reference proteome</keyword>
<evidence type="ECO:0000313" key="2">
    <source>
        <dbReference type="Proteomes" id="UP000789570"/>
    </source>
</evidence>
<evidence type="ECO:0000313" key="1">
    <source>
        <dbReference type="EMBL" id="CAG8709309.1"/>
    </source>
</evidence>
<reference evidence="1" key="1">
    <citation type="submission" date="2021-06" db="EMBL/GenBank/DDBJ databases">
        <authorList>
            <person name="Kallberg Y."/>
            <person name="Tangrot J."/>
            <person name="Rosling A."/>
        </authorList>
    </citation>
    <scope>NUCLEOTIDE SEQUENCE</scope>
    <source>
        <strain evidence="1">UK204</strain>
    </source>
</reference>
<feature type="non-terminal residue" evidence="1">
    <location>
        <position position="62"/>
    </location>
</feature>
<organism evidence="1 2">
    <name type="scientific">Funneliformis caledonium</name>
    <dbReference type="NCBI Taxonomy" id="1117310"/>
    <lineage>
        <taxon>Eukaryota</taxon>
        <taxon>Fungi</taxon>
        <taxon>Fungi incertae sedis</taxon>
        <taxon>Mucoromycota</taxon>
        <taxon>Glomeromycotina</taxon>
        <taxon>Glomeromycetes</taxon>
        <taxon>Glomerales</taxon>
        <taxon>Glomeraceae</taxon>
        <taxon>Funneliformis</taxon>
    </lineage>
</organism>
<accession>A0A9N9N7L6</accession>
<sequence>MSNIFEIIDNLRFLKEESNKLQVYFIIHREERTLLYSALTNLCKTDKNRLHFLKEFLTIITT</sequence>
<name>A0A9N9N7L6_9GLOM</name>
<dbReference type="EMBL" id="CAJVPQ010008719">
    <property type="protein sequence ID" value="CAG8709309.1"/>
    <property type="molecule type" value="Genomic_DNA"/>
</dbReference>
<dbReference type="AlphaFoldDB" id="A0A9N9N7L6"/>
<dbReference type="Proteomes" id="UP000789570">
    <property type="component" value="Unassembled WGS sequence"/>
</dbReference>
<comment type="caution">
    <text evidence="1">The sequence shown here is derived from an EMBL/GenBank/DDBJ whole genome shotgun (WGS) entry which is preliminary data.</text>
</comment>
<protein>
    <submittedName>
        <fullName evidence="1">15902_t:CDS:1</fullName>
    </submittedName>
</protein>
<gene>
    <name evidence="1" type="ORF">FCALED_LOCUS13840</name>
</gene>
<proteinExistence type="predicted"/>